<feature type="transmembrane region" description="Helical" evidence="2">
    <location>
        <begin position="44"/>
        <end position="64"/>
    </location>
</feature>
<feature type="transmembrane region" description="Helical" evidence="2">
    <location>
        <begin position="231"/>
        <end position="259"/>
    </location>
</feature>
<feature type="compositionally biased region" description="Basic and acidic residues" evidence="1">
    <location>
        <begin position="329"/>
        <end position="339"/>
    </location>
</feature>
<feature type="transmembrane region" description="Helical" evidence="2">
    <location>
        <begin position="183"/>
        <end position="210"/>
    </location>
</feature>
<proteinExistence type="predicted"/>
<accession>A0A5B9MBG7</accession>
<evidence type="ECO:0000313" key="4">
    <source>
        <dbReference type="Proteomes" id="UP000321353"/>
    </source>
</evidence>
<reference evidence="3 4" key="1">
    <citation type="submission" date="2019-02" db="EMBL/GenBank/DDBJ databases">
        <title>Planctomycetal bacteria perform biofilm scaping via a novel small molecule.</title>
        <authorList>
            <person name="Jeske O."/>
            <person name="Boedeker C."/>
            <person name="Wiegand S."/>
            <person name="Breitling P."/>
            <person name="Kallscheuer N."/>
            <person name="Jogler M."/>
            <person name="Rohde M."/>
            <person name="Petersen J."/>
            <person name="Medema M.H."/>
            <person name="Surup F."/>
            <person name="Jogler C."/>
        </authorList>
    </citation>
    <scope>NUCLEOTIDE SEQUENCE [LARGE SCALE GENOMIC DNA]</scope>
    <source>
        <strain evidence="3 4">Mal15</strain>
    </source>
</reference>
<dbReference type="Proteomes" id="UP000321353">
    <property type="component" value="Chromosome"/>
</dbReference>
<keyword evidence="2" id="KW-0472">Membrane</keyword>
<sequence length="339" mass="36305">MNKSEIHAGYEFESGMFSRMRSWVDVASWVRLARIPRIMASPSHVGLVFAACLVTRVLVSSAVAGRVAPAPFWELQSHVELIAAMWNATGPLLGTTLVVAMWVLWTPVIQFVCRGGAVLAAGQSMPRAGEVMRLVRSRLWKSFLVPIIPLLCVLASAAAVFVIRVPSFLADVPWISQMTGWTIGIAVIPLGILGFGALFAVPLALAAMVCEPDSDPIDSISRGYEAFVRRPLSLVWYLLLSGAMVFVAGVLLGGVGWAASLASLGLVLLIAPDPLQLNAALEIIATLVIAWQLTLAFGLLGGVYLLLRSDAGGQEPEDLWTPPPAPKEPLPELPKEALQ</sequence>
<feature type="transmembrane region" description="Helical" evidence="2">
    <location>
        <begin position="143"/>
        <end position="163"/>
    </location>
</feature>
<feature type="transmembrane region" description="Helical" evidence="2">
    <location>
        <begin position="84"/>
        <end position="105"/>
    </location>
</feature>
<feature type="region of interest" description="Disordered" evidence="1">
    <location>
        <begin position="314"/>
        <end position="339"/>
    </location>
</feature>
<evidence type="ECO:0008006" key="5">
    <source>
        <dbReference type="Google" id="ProtNLM"/>
    </source>
</evidence>
<keyword evidence="2" id="KW-0812">Transmembrane</keyword>
<evidence type="ECO:0000256" key="1">
    <source>
        <dbReference type="SAM" id="MobiDB-lite"/>
    </source>
</evidence>
<protein>
    <recommendedName>
        <fullName evidence="5">Glycerophosphoryl diester phosphodiesterase membrane domain-containing protein</fullName>
    </recommendedName>
</protein>
<name>A0A5B9MBG7_9BACT</name>
<gene>
    <name evidence="3" type="ORF">Mal15_14600</name>
</gene>
<feature type="transmembrane region" description="Helical" evidence="2">
    <location>
        <begin position="279"/>
        <end position="307"/>
    </location>
</feature>
<dbReference type="RefSeq" id="WP_147867101.1">
    <property type="nucleotide sequence ID" value="NZ_CP036264.1"/>
</dbReference>
<keyword evidence="2" id="KW-1133">Transmembrane helix</keyword>
<dbReference type="EMBL" id="CP036264">
    <property type="protein sequence ID" value="QEF97420.1"/>
    <property type="molecule type" value="Genomic_DNA"/>
</dbReference>
<organism evidence="3 4">
    <name type="scientific">Stieleria maiorica</name>
    <dbReference type="NCBI Taxonomy" id="2795974"/>
    <lineage>
        <taxon>Bacteria</taxon>
        <taxon>Pseudomonadati</taxon>
        <taxon>Planctomycetota</taxon>
        <taxon>Planctomycetia</taxon>
        <taxon>Pirellulales</taxon>
        <taxon>Pirellulaceae</taxon>
        <taxon>Stieleria</taxon>
    </lineage>
</organism>
<dbReference type="KEGG" id="smam:Mal15_14600"/>
<evidence type="ECO:0000256" key="2">
    <source>
        <dbReference type="SAM" id="Phobius"/>
    </source>
</evidence>
<keyword evidence="4" id="KW-1185">Reference proteome</keyword>
<evidence type="ECO:0000313" key="3">
    <source>
        <dbReference type="EMBL" id="QEF97420.1"/>
    </source>
</evidence>
<dbReference type="AlphaFoldDB" id="A0A5B9MBG7"/>